<protein>
    <submittedName>
        <fullName evidence="1">Uncharacterized protein</fullName>
    </submittedName>
</protein>
<organism evidence="1 2">
    <name type="scientific">Cladonia borealis</name>
    <dbReference type="NCBI Taxonomy" id="184061"/>
    <lineage>
        <taxon>Eukaryota</taxon>
        <taxon>Fungi</taxon>
        <taxon>Dikarya</taxon>
        <taxon>Ascomycota</taxon>
        <taxon>Pezizomycotina</taxon>
        <taxon>Lecanoromycetes</taxon>
        <taxon>OSLEUM clade</taxon>
        <taxon>Lecanoromycetidae</taxon>
        <taxon>Lecanorales</taxon>
        <taxon>Lecanorineae</taxon>
        <taxon>Cladoniaceae</taxon>
        <taxon>Cladonia</taxon>
    </lineage>
</organism>
<sequence>MASWNDKSVTNDHLLPYVDSACAAPDVKAALQTLPFERNIFKLVANAKCFFPAFMKLLSCAWSDKRTIRSTDWQLIVLRTAALLDAPYEWAVNEPVAGIFGFDHEKLLCIREGDLSSPNVFTDRQRLLGNMVEQLVLQNKVSQDTMLRAKEVFGDEGVMEILLTQGIYALLAKIMQSAQIDHDPEIPGLEDQLRKYNAATIEKEKFLED</sequence>
<dbReference type="AlphaFoldDB" id="A0AA39R7U6"/>
<dbReference type="SUPFAM" id="SSF69118">
    <property type="entry name" value="AhpD-like"/>
    <property type="match status" value="1"/>
</dbReference>
<dbReference type="PANTHER" id="PTHR34846:SF5">
    <property type="entry name" value="CARBOXYMUCONOLACTONE DECARBOXYLASE-LIKE DOMAIN-CONTAINING PROTEIN"/>
    <property type="match status" value="1"/>
</dbReference>
<name>A0AA39R7U6_9LECA</name>
<evidence type="ECO:0000313" key="2">
    <source>
        <dbReference type="Proteomes" id="UP001166286"/>
    </source>
</evidence>
<accession>A0AA39R7U6</accession>
<comment type="caution">
    <text evidence="1">The sequence shown here is derived from an EMBL/GenBank/DDBJ whole genome shotgun (WGS) entry which is preliminary data.</text>
</comment>
<reference evidence="1" key="1">
    <citation type="submission" date="2023-03" db="EMBL/GenBank/DDBJ databases">
        <title>Complete genome of Cladonia borealis.</title>
        <authorList>
            <person name="Park H."/>
        </authorList>
    </citation>
    <scope>NUCLEOTIDE SEQUENCE</scope>
    <source>
        <strain evidence="1">ANT050790</strain>
    </source>
</reference>
<dbReference type="Gene3D" id="1.20.1290.10">
    <property type="entry name" value="AhpD-like"/>
    <property type="match status" value="1"/>
</dbReference>
<evidence type="ECO:0000313" key="1">
    <source>
        <dbReference type="EMBL" id="KAK0515061.1"/>
    </source>
</evidence>
<dbReference type="InterPro" id="IPR029032">
    <property type="entry name" value="AhpD-like"/>
</dbReference>
<gene>
    <name evidence="1" type="ORF">JMJ35_002440</name>
</gene>
<dbReference type="PANTHER" id="PTHR34846">
    <property type="entry name" value="4-CARBOXYMUCONOLACTONE DECARBOXYLASE FAMILY PROTEIN (AFU_ORTHOLOGUE AFUA_6G11590)"/>
    <property type="match status" value="1"/>
</dbReference>
<proteinExistence type="predicted"/>
<keyword evidence="2" id="KW-1185">Reference proteome</keyword>
<dbReference type="EMBL" id="JAFEKC020000004">
    <property type="protein sequence ID" value="KAK0515061.1"/>
    <property type="molecule type" value="Genomic_DNA"/>
</dbReference>
<dbReference type="Proteomes" id="UP001166286">
    <property type="component" value="Unassembled WGS sequence"/>
</dbReference>